<comment type="caution">
    <text evidence="2">The sequence shown here is derived from an EMBL/GenBank/DDBJ whole genome shotgun (WGS) entry which is preliminary data.</text>
</comment>
<evidence type="ECO:0000313" key="2">
    <source>
        <dbReference type="EMBL" id="GAA0415962.1"/>
    </source>
</evidence>
<evidence type="ECO:0000313" key="3">
    <source>
        <dbReference type="Proteomes" id="UP001500879"/>
    </source>
</evidence>
<dbReference type="InterPro" id="IPR037401">
    <property type="entry name" value="SnoaL-like"/>
</dbReference>
<dbReference type="Proteomes" id="UP001500879">
    <property type="component" value="Unassembled WGS sequence"/>
</dbReference>
<sequence>MPGLQRHPNIELAIAYHRAVARGATGTELARFFHPDAVQREFPNTLVPDGAVRDLSAILAAAERGRKVIAEQDFEVLDAVAAGDRTALELRWRGTLAVPLGDLPAGHRMSARIAVFLTFRDGRIVTQHNYDCYEG</sequence>
<proteinExistence type="predicted"/>
<gene>
    <name evidence="2" type="ORF">GCM10010357_41670</name>
</gene>
<dbReference type="InterPro" id="IPR032710">
    <property type="entry name" value="NTF2-like_dom_sf"/>
</dbReference>
<feature type="domain" description="SnoaL-like" evidence="1">
    <location>
        <begin position="15"/>
        <end position="125"/>
    </location>
</feature>
<keyword evidence="3" id="KW-1185">Reference proteome</keyword>
<protein>
    <recommendedName>
        <fullName evidence="1">SnoaL-like domain-containing protein</fullName>
    </recommendedName>
</protein>
<dbReference type="EMBL" id="BAAABX010000048">
    <property type="protein sequence ID" value="GAA0415962.1"/>
    <property type="molecule type" value="Genomic_DNA"/>
</dbReference>
<dbReference type="Pfam" id="PF12680">
    <property type="entry name" value="SnoaL_2"/>
    <property type="match status" value="1"/>
</dbReference>
<dbReference type="SUPFAM" id="SSF54427">
    <property type="entry name" value="NTF2-like"/>
    <property type="match status" value="1"/>
</dbReference>
<dbReference type="Gene3D" id="3.10.450.50">
    <property type="match status" value="1"/>
</dbReference>
<reference evidence="2 3" key="1">
    <citation type="journal article" date="2019" name="Int. J. Syst. Evol. Microbiol.">
        <title>The Global Catalogue of Microorganisms (GCM) 10K type strain sequencing project: providing services to taxonomists for standard genome sequencing and annotation.</title>
        <authorList>
            <consortium name="The Broad Institute Genomics Platform"/>
            <consortium name="The Broad Institute Genome Sequencing Center for Infectious Disease"/>
            <person name="Wu L."/>
            <person name="Ma J."/>
        </authorList>
    </citation>
    <scope>NUCLEOTIDE SEQUENCE [LARGE SCALE GENOMIC DNA]</scope>
    <source>
        <strain evidence="2 3">JCM 4788</strain>
    </source>
</reference>
<evidence type="ECO:0000259" key="1">
    <source>
        <dbReference type="Pfam" id="PF12680"/>
    </source>
</evidence>
<accession>A0ABN0YXQ3</accession>
<dbReference type="RefSeq" id="WP_344026583.1">
    <property type="nucleotide sequence ID" value="NZ_BAAABX010000048.1"/>
</dbReference>
<name>A0ABN0YXQ3_9ACTN</name>
<organism evidence="2 3">
    <name type="scientific">Streptomyces luteireticuli</name>
    <dbReference type="NCBI Taxonomy" id="173858"/>
    <lineage>
        <taxon>Bacteria</taxon>
        <taxon>Bacillati</taxon>
        <taxon>Actinomycetota</taxon>
        <taxon>Actinomycetes</taxon>
        <taxon>Kitasatosporales</taxon>
        <taxon>Streptomycetaceae</taxon>
        <taxon>Streptomyces</taxon>
    </lineage>
</organism>